<dbReference type="EMBL" id="PVNH01000009">
    <property type="protein sequence ID" value="PRX45652.1"/>
    <property type="molecule type" value="Genomic_DNA"/>
</dbReference>
<dbReference type="AlphaFoldDB" id="A0A2T0LQU6"/>
<protein>
    <recommendedName>
        <fullName evidence="3">DnaB helicase-like protein</fullName>
    </recommendedName>
</protein>
<dbReference type="RefSeq" id="WP_106180829.1">
    <property type="nucleotide sequence ID" value="NZ_PVNH01000009.1"/>
</dbReference>
<dbReference type="InterPro" id="IPR016136">
    <property type="entry name" value="DNA_helicase_N/primase_C"/>
</dbReference>
<sequence>METPTPVITDPERQFVGCLLWLRLDPARRVLAGMRADDLADPMCAQVLQLVIEVVAAGHAPCPTTVFAHATATGRAPGEERARLGMWLADTYGHTVQVPDLAFHLKAVVLEAAWRRAIAEYATRLLHAAETSPTEVLHALTDDHDSADELWQRYRAALIHATTSLEVAA</sequence>
<evidence type="ECO:0000313" key="2">
    <source>
        <dbReference type="Proteomes" id="UP000238362"/>
    </source>
</evidence>
<name>A0A2T0LQU6_9PSEU</name>
<comment type="caution">
    <text evidence="1">The sequence shown here is derived from an EMBL/GenBank/DDBJ whole genome shotgun (WGS) entry which is preliminary data.</text>
</comment>
<proteinExistence type="predicted"/>
<dbReference type="OrthoDB" id="3627722at2"/>
<gene>
    <name evidence="1" type="ORF">B0I33_109316</name>
</gene>
<keyword evidence="2" id="KW-1185">Reference proteome</keyword>
<organism evidence="1 2">
    <name type="scientific">Prauserella shujinwangii</name>
    <dbReference type="NCBI Taxonomy" id="1453103"/>
    <lineage>
        <taxon>Bacteria</taxon>
        <taxon>Bacillati</taxon>
        <taxon>Actinomycetota</taxon>
        <taxon>Actinomycetes</taxon>
        <taxon>Pseudonocardiales</taxon>
        <taxon>Pseudonocardiaceae</taxon>
        <taxon>Prauserella</taxon>
    </lineage>
</organism>
<evidence type="ECO:0008006" key="3">
    <source>
        <dbReference type="Google" id="ProtNLM"/>
    </source>
</evidence>
<accession>A0A2T0LQU6</accession>
<evidence type="ECO:0000313" key="1">
    <source>
        <dbReference type="EMBL" id="PRX45652.1"/>
    </source>
</evidence>
<dbReference type="Gene3D" id="1.10.860.10">
    <property type="entry name" value="DNAb Helicase, Chain A"/>
    <property type="match status" value="1"/>
</dbReference>
<reference evidence="1 2" key="1">
    <citation type="submission" date="2018-03" db="EMBL/GenBank/DDBJ databases">
        <title>Genomic Encyclopedia of Type Strains, Phase III (KMG-III): the genomes of soil and plant-associated and newly described type strains.</title>
        <authorList>
            <person name="Whitman W."/>
        </authorList>
    </citation>
    <scope>NUCLEOTIDE SEQUENCE [LARGE SCALE GENOMIC DNA]</scope>
    <source>
        <strain evidence="1 2">CGMCC 4.7125</strain>
    </source>
</reference>
<dbReference type="Proteomes" id="UP000238362">
    <property type="component" value="Unassembled WGS sequence"/>
</dbReference>